<comment type="caution">
    <text evidence="4">The sequence shown here is derived from an EMBL/GenBank/DDBJ whole genome shotgun (WGS) entry which is preliminary data.</text>
</comment>
<feature type="compositionally biased region" description="Acidic residues" evidence="2">
    <location>
        <begin position="130"/>
        <end position="153"/>
    </location>
</feature>
<dbReference type="InterPro" id="IPR038446">
    <property type="entry name" value="CEBP_ZZ_sf"/>
</dbReference>
<protein>
    <recommendedName>
        <fullName evidence="3">B box-type domain-containing protein</fullName>
    </recommendedName>
</protein>
<dbReference type="EMBL" id="SPLM01000040">
    <property type="protein sequence ID" value="TMW64215.1"/>
    <property type="molecule type" value="Genomic_DNA"/>
</dbReference>
<dbReference type="PROSITE" id="PS50119">
    <property type="entry name" value="ZF_BBOX"/>
    <property type="match status" value="1"/>
</dbReference>
<gene>
    <name evidence="4" type="ORF">Poli38472_012837</name>
</gene>
<dbReference type="Gene3D" id="4.10.640.40">
    <property type="entry name" value="Cytoplasmic polyadenylation element-binding protein, ZZ domain"/>
    <property type="match status" value="1"/>
</dbReference>
<keyword evidence="1" id="KW-0479">Metal-binding</keyword>
<feature type="region of interest" description="Disordered" evidence="2">
    <location>
        <begin position="106"/>
        <end position="157"/>
    </location>
</feature>
<name>A0A8K1FHS3_PYTOL</name>
<evidence type="ECO:0000313" key="5">
    <source>
        <dbReference type="Proteomes" id="UP000794436"/>
    </source>
</evidence>
<accession>A0A8K1FHS3</accession>
<dbReference type="PANTHER" id="PTHR31560">
    <property type="entry name" value="UPF0652 PROTEIN C16A11.03C-RELATED"/>
    <property type="match status" value="1"/>
</dbReference>
<keyword evidence="1" id="KW-0862">Zinc</keyword>
<evidence type="ECO:0000313" key="4">
    <source>
        <dbReference type="EMBL" id="TMW64215.1"/>
    </source>
</evidence>
<dbReference type="InterPro" id="IPR000315">
    <property type="entry name" value="Znf_B-box"/>
</dbReference>
<dbReference type="InterPro" id="IPR057668">
    <property type="entry name" value="E2_Ub-conjug_enz_C"/>
</dbReference>
<dbReference type="GO" id="GO:0008270">
    <property type="term" value="F:zinc ion binding"/>
    <property type="evidence" value="ECO:0007669"/>
    <property type="project" value="UniProtKB-KW"/>
</dbReference>
<reference evidence="4" key="1">
    <citation type="submission" date="2019-03" db="EMBL/GenBank/DDBJ databases">
        <title>Long read genome sequence of the mycoparasitic Pythium oligandrum ATCC 38472 isolated from sugarbeet rhizosphere.</title>
        <authorList>
            <person name="Gaulin E."/>
        </authorList>
    </citation>
    <scope>NUCLEOTIDE SEQUENCE</scope>
    <source>
        <strain evidence="4">ATCC 38472_TT</strain>
    </source>
</reference>
<feature type="domain" description="B box-type" evidence="3">
    <location>
        <begin position="66"/>
        <end position="112"/>
    </location>
</feature>
<proteinExistence type="predicted"/>
<dbReference type="PANTHER" id="PTHR31560:SF0">
    <property type="entry name" value="UPF0652 PROTEIN C22H10.08"/>
    <property type="match status" value="1"/>
</dbReference>
<evidence type="ECO:0000256" key="2">
    <source>
        <dbReference type="SAM" id="MobiDB-lite"/>
    </source>
</evidence>
<dbReference type="Pfam" id="PF09418">
    <property type="entry name" value="DUF2009"/>
    <property type="match status" value="1"/>
</dbReference>
<dbReference type="Pfam" id="PF00643">
    <property type="entry name" value="zf-B_box"/>
    <property type="match status" value="1"/>
</dbReference>
<keyword evidence="5" id="KW-1185">Reference proteome</keyword>
<dbReference type="AlphaFoldDB" id="A0A8K1FHS3"/>
<dbReference type="Proteomes" id="UP000794436">
    <property type="component" value="Unassembled WGS sequence"/>
</dbReference>
<organism evidence="4 5">
    <name type="scientific">Pythium oligandrum</name>
    <name type="common">Mycoparasitic fungus</name>
    <dbReference type="NCBI Taxonomy" id="41045"/>
    <lineage>
        <taxon>Eukaryota</taxon>
        <taxon>Sar</taxon>
        <taxon>Stramenopiles</taxon>
        <taxon>Oomycota</taxon>
        <taxon>Peronosporomycetes</taxon>
        <taxon>Pythiales</taxon>
        <taxon>Pythiaceae</taxon>
        <taxon>Pythium</taxon>
    </lineage>
</organism>
<evidence type="ECO:0000256" key="1">
    <source>
        <dbReference type="PROSITE-ProRule" id="PRU00024"/>
    </source>
</evidence>
<sequence length="654" mass="73914">MEPTEESALTRLDRMRKLSALLDDAVDDEDVTAETLALLERSSGRANAVDAGVDDDMDDVLEQTRKNAFECVECRAHAAEVFCEQCHDYFCELCYGGQHRKGNRRTHTFQPIVPVEPSTTEQMEVTRESSDEEPDEDEDEDDEDTSETSDEGDGAFATRVLPKLLTNGVPKPSAITATGSVSVAAANATVRERAKYIPVRLTYEERKLLRTLEAALSVSHYTDKLDSPAYLAPAKRLRTQLQEICGFLSGVVVALDYQHGQEVLEDKTFVEKQALFQEIFELGRRYKIMNPEKMRGEYGKLMYLVQDAMTAEIQELLGFSCHKKIRTVYDILEKAQAVGVLDDPKIEIATMVVAPEGKSRVQIQREIKLKEQAIREISARYANSRIDRDGIQQCLYSIADNNYHLYFERDPIDRMIQLLTTHFNPENEETEAQYSLAIVSGQDGARLSHSHQRQYHYVLQSLTLWREIAHDMFRLWCLTDEDLLDGATKYTLADTGQGLHRIQPAPRVSRAMHVILHMTQRSLESWVGSSVIHLGDKNVPNALMFIDKYTQVGHILRPIVKTVDAIEPLCKSNPKLERYIQTSFGGAAALRRAILADFFREAFDGSGADNFFDAGSCIDGRLTSAWNWCSHLHEKQFYPVFKLAGFVGFDGKFG</sequence>
<evidence type="ECO:0000259" key="3">
    <source>
        <dbReference type="PROSITE" id="PS50119"/>
    </source>
</evidence>
<keyword evidence="1" id="KW-0863">Zinc-finger</keyword>
<dbReference type="InterPro" id="IPR018553">
    <property type="entry name" value="E2_Ub-conjug_enz"/>
</dbReference>
<dbReference type="OrthoDB" id="406045at2759"/>